<proteinExistence type="predicted"/>
<reference evidence="2" key="1">
    <citation type="journal article" date="2022" name="Mol. Ecol. Resour.">
        <title>The genomes of chicory, endive, great burdock and yacon provide insights into Asteraceae palaeo-polyploidization history and plant inulin production.</title>
        <authorList>
            <person name="Fan W."/>
            <person name="Wang S."/>
            <person name="Wang H."/>
            <person name="Wang A."/>
            <person name="Jiang F."/>
            <person name="Liu H."/>
            <person name="Zhao H."/>
            <person name="Xu D."/>
            <person name="Zhang Y."/>
        </authorList>
    </citation>
    <scope>NUCLEOTIDE SEQUENCE [LARGE SCALE GENOMIC DNA]</scope>
    <source>
        <strain evidence="2">cv. Yunnan</strain>
    </source>
</reference>
<dbReference type="Proteomes" id="UP001056120">
    <property type="component" value="Linkage Group LG03"/>
</dbReference>
<evidence type="ECO:0000313" key="2">
    <source>
        <dbReference type="Proteomes" id="UP001056120"/>
    </source>
</evidence>
<organism evidence="1 2">
    <name type="scientific">Smallanthus sonchifolius</name>
    <dbReference type="NCBI Taxonomy" id="185202"/>
    <lineage>
        <taxon>Eukaryota</taxon>
        <taxon>Viridiplantae</taxon>
        <taxon>Streptophyta</taxon>
        <taxon>Embryophyta</taxon>
        <taxon>Tracheophyta</taxon>
        <taxon>Spermatophyta</taxon>
        <taxon>Magnoliopsida</taxon>
        <taxon>eudicotyledons</taxon>
        <taxon>Gunneridae</taxon>
        <taxon>Pentapetalae</taxon>
        <taxon>asterids</taxon>
        <taxon>campanulids</taxon>
        <taxon>Asterales</taxon>
        <taxon>Asteraceae</taxon>
        <taxon>Asteroideae</taxon>
        <taxon>Heliantheae alliance</taxon>
        <taxon>Millerieae</taxon>
        <taxon>Smallanthus</taxon>
    </lineage>
</organism>
<comment type="caution">
    <text evidence="1">The sequence shown here is derived from an EMBL/GenBank/DDBJ whole genome shotgun (WGS) entry which is preliminary data.</text>
</comment>
<protein>
    <submittedName>
        <fullName evidence="1">Uncharacterized protein</fullName>
    </submittedName>
</protein>
<reference evidence="1 2" key="2">
    <citation type="journal article" date="2022" name="Mol. Ecol. Resour.">
        <title>The genomes of chicory, endive, great burdock and yacon provide insights into Asteraceae paleo-polyploidization history and plant inulin production.</title>
        <authorList>
            <person name="Fan W."/>
            <person name="Wang S."/>
            <person name="Wang H."/>
            <person name="Wang A."/>
            <person name="Jiang F."/>
            <person name="Liu H."/>
            <person name="Zhao H."/>
            <person name="Xu D."/>
            <person name="Zhang Y."/>
        </authorList>
    </citation>
    <scope>NUCLEOTIDE SEQUENCE [LARGE SCALE GENOMIC DNA]</scope>
    <source>
        <strain evidence="2">cv. Yunnan</strain>
        <tissue evidence="1">Leaves</tissue>
    </source>
</reference>
<keyword evidence="2" id="KW-1185">Reference proteome</keyword>
<accession>A0ACB9JL07</accession>
<name>A0ACB9JL07_9ASTR</name>
<sequence>MNKFMQKRSDEDVVSYTGDNVTPVSNTENNVGTSPLIRDITSTVVSTRKSLKRKLDDDYDIDDITTMSATKFSGRSIPNDKGGAKGDDNKKLLIPKIDDNKKFLSNQFSHMVNVETAGRPADGVH</sequence>
<evidence type="ECO:0000313" key="1">
    <source>
        <dbReference type="EMBL" id="KAI3820864.1"/>
    </source>
</evidence>
<dbReference type="EMBL" id="CM042020">
    <property type="protein sequence ID" value="KAI3820864.1"/>
    <property type="molecule type" value="Genomic_DNA"/>
</dbReference>
<gene>
    <name evidence="1" type="ORF">L1987_08414</name>
</gene>